<dbReference type="AlphaFoldDB" id="A0A550CQV8"/>
<feature type="region of interest" description="Disordered" evidence="1">
    <location>
        <begin position="1"/>
        <end position="33"/>
    </location>
</feature>
<feature type="region of interest" description="Disordered" evidence="1">
    <location>
        <begin position="45"/>
        <end position="69"/>
    </location>
</feature>
<feature type="compositionally biased region" description="Polar residues" evidence="1">
    <location>
        <begin position="15"/>
        <end position="33"/>
    </location>
</feature>
<reference evidence="2 3" key="1">
    <citation type="journal article" date="2019" name="New Phytol.">
        <title>Comparative genomics reveals unique wood-decay strategies and fruiting body development in the Schizophyllaceae.</title>
        <authorList>
            <person name="Almasi E."/>
            <person name="Sahu N."/>
            <person name="Krizsan K."/>
            <person name="Balint B."/>
            <person name="Kovacs G.M."/>
            <person name="Kiss B."/>
            <person name="Cseklye J."/>
            <person name="Drula E."/>
            <person name="Henrissat B."/>
            <person name="Nagy I."/>
            <person name="Chovatia M."/>
            <person name="Adam C."/>
            <person name="LaButti K."/>
            <person name="Lipzen A."/>
            <person name="Riley R."/>
            <person name="Grigoriev I.V."/>
            <person name="Nagy L.G."/>
        </authorList>
    </citation>
    <scope>NUCLEOTIDE SEQUENCE [LARGE SCALE GENOMIC DNA]</scope>
    <source>
        <strain evidence="2 3">NL-1724</strain>
    </source>
</reference>
<evidence type="ECO:0000313" key="3">
    <source>
        <dbReference type="Proteomes" id="UP000320762"/>
    </source>
</evidence>
<comment type="caution">
    <text evidence="2">The sequence shown here is derived from an EMBL/GenBank/DDBJ whole genome shotgun (WGS) entry which is preliminary data.</text>
</comment>
<keyword evidence="3" id="KW-1185">Reference proteome</keyword>
<gene>
    <name evidence="2" type="ORF">BD626DRAFT_484982</name>
</gene>
<organism evidence="2 3">
    <name type="scientific">Schizophyllum amplum</name>
    <dbReference type="NCBI Taxonomy" id="97359"/>
    <lineage>
        <taxon>Eukaryota</taxon>
        <taxon>Fungi</taxon>
        <taxon>Dikarya</taxon>
        <taxon>Basidiomycota</taxon>
        <taxon>Agaricomycotina</taxon>
        <taxon>Agaricomycetes</taxon>
        <taxon>Agaricomycetidae</taxon>
        <taxon>Agaricales</taxon>
        <taxon>Schizophyllaceae</taxon>
        <taxon>Schizophyllum</taxon>
    </lineage>
</organism>
<protein>
    <submittedName>
        <fullName evidence="2">Uncharacterized protein</fullName>
    </submittedName>
</protein>
<dbReference type="Proteomes" id="UP000320762">
    <property type="component" value="Unassembled WGS sequence"/>
</dbReference>
<sequence>MNGFLSSALPPGGPSTLSVPCPSVNSSRSLPRSTRSWLLASWTNRPGYCPPSRTSVRRPSGSTSRMRNV</sequence>
<name>A0A550CQV8_9AGAR</name>
<accession>A0A550CQV8</accession>
<feature type="compositionally biased region" description="Polar residues" evidence="1">
    <location>
        <begin position="60"/>
        <end position="69"/>
    </location>
</feature>
<evidence type="ECO:0000256" key="1">
    <source>
        <dbReference type="SAM" id="MobiDB-lite"/>
    </source>
</evidence>
<evidence type="ECO:0000313" key="2">
    <source>
        <dbReference type="EMBL" id="TRM67180.1"/>
    </source>
</evidence>
<proteinExistence type="predicted"/>
<dbReference type="EMBL" id="VDMD01000003">
    <property type="protein sequence ID" value="TRM67180.1"/>
    <property type="molecule type" value="Genomic_DNA"/>
</dbReference>